<keyword evidence="1" id="KW-0472">Membrane</keyword>
<name>A0A6A6R3X6_9PEZI</name>
<protein>
    <submittedName>
        <fullName evidence="2">Uncharacterized protein</fullName>
    </submittedName>
</protein>
<dbReference type="Proteomes" id="UP000799750">
    <property type="component" value="Unassembled WGS sequence"/>
</dbReference>
<organism evidence="2 3">
    <name type="scientific">Lophium mytilinum</name>
    <dbReference type="NCBI Taxonomy" id="390894"/>
    <lineage>
        <taxon>Eukaryota</taxon>
        <taxon>Fungi</taxon>
        <taxon>Dikarya</taxon>
        <taxon>Ascomycota</taxon>
        <taxon>Pezizomycotina</taxon>
        <taxon>Dothideomycetes</taxon>
        <taxon>Pleosporomycetidae</taxon>
        <taxon>Mytilinidiales</taxon>
        <taxon>Mytilinidiaceae</taxon>
        <taxon>Lophium</taxon>
    </lineage>
</organism>
<keyword evidence="3" id="KW-1185">Reference proteome</keyword>
<sequence length="62" mass="6765">MLESQRQALLVARASLRATRPVRICVDHPGMCLVIWTCMCLVLIGLLIAYLVAPAGVSKDLD</sequence>
<keyword evidence="1" id="KW-1133">Transmembrane helix</keyword>
<reference evidence="2" key="1">
    <citation type="journal article" date="2020" name="Stud. Mycol.">
        <title>101 Dothideomycetes genomes: a test case for predicting lifestyles and emergence of pathogens.</title>
        <authorList>
            <person name="Haridas S."/>
            <person name="Albert R."/>
            <person name="Binder M."/>
            <person name="Bloem J."/>
            <person name="Labutti K."/>
            <person name="Salamov A."/>
            <person name="Andreopoulos B."/>
            <person name="Baker S."/>
            <person name="Barry K."/>
            <person name="Bills G."/>
            <person name="Bluhm B."/>
            <person name="Cannon C."/>
            <person name="Castanera R."/>
            <person name="Culley D."/>
            <person name="Daum C."/>
            <person name="Ezra D."/>
            <person name="Gonzalez J."/>
            <person name="Henrissat B."/>
            <person name="Kuo A."/>
            <person name="Liang C."/>
            <person name="Lipzen A."/>
            <person name="Lutzoni F."/>
            <person name="Magnuson J."/>
            <person name="Mondo S."/>
            <person name="Nolan M."/>
            <person name="Ohm R."/>
            <person name="Pangilinan J."/>
            <person name="Park H.-J."/>
            <person name="Ramirez L."/>
            <person name="Alfaro M."/>
            <person name="Sun H."/>
            <person name="Tritt A."/>
            <person name="Yoshinaga Y."/>
            <person name="Zwiers L.-H."/>
            <person name="Turgeon B."/>
            <person name="Goodwin S."/>
            <person name="Spatafora J."/>
            <person name="Crous P."/>
            <person name="Grigoriev I."/>
        </authorList>
    </citation>
    <scope>NUCLEOTIDE SEQUENCE</scope>
    <source>
        <strain evidence="2">CBS 269.34</strain>
    </source>
</reference>
<dbReference type="EMBL" id="MU004184">
    <property type="protein sequence ID" value="KAF2499034.1"/>
    <property type="molecule type" value="Genomic_DNA"/>
</dbReference>
<accession>A0A6A6R3X6</accession>
<evidence type="ECO:0000313" key="3">
    <source>
        <dbReference type="Proteomes" id="UP000799750"/>
    </source>
</evidence>
<evidence type="ECO:0000313" key="2">
    <source>
        <dbReference type="EMBL" id="KAF2499034.1"/>
    </source>
</evidence>
<proteinExistence type="predicted"/>
<evidence type="ECO:0000256" key="1">
    <source>
        <dbReference type="SAM" id="Phobius"/>
    </source>
</evidence>
<dbReference type="AlphaFoldDB" id="A0A6A6R3X6"/>
<keyword evidence="1" id="KW-0812">Transmembrane</keyword>
<feature type="transmembrane region" description="Helical" evidence="1">
    <location>
        <begin position="33"/>
        <end position="53"/>
    </location>
</feature>
<gene>
    <name evidence="2" type="ORF">BU16DRAFT_557367</name>
</gene>